<sequence length="62" mass="7001">MRGVLPAVWSGLRWAHRQVDGQDRWEAHLRRCAEHGHPPGSRADFERRRADAKAAVPGGRCC</sequence>
<proteinExistence type="predicted"/>
<accession>A0ABV4H312</accession>
<evidence type="ECO:0000313" key="2">
    <source>
        <dbReference type="Proteomes" id="UP001565927"/>
    </source>
</evidence>
<dbReference type="Proteomes" id="UP001565927">
    <property type="component" value="Unassembled WGS sequence"/>
</dbReference>
<organism evidence="1 2">
    <name type="scientific">Kineococcus halophytocola</name>
    <dbReference type="NCBI Taxonomy" id="3234027"/>
    <lineage>
        <taxon>Bacteria</taxon>
        <taxon>Bacillati</taxon>
        <taxon>Actinomycetota</taxon>
        <taxon>Actinomycetes</taxon>
        <taxon>Kineosporiales</taxon>
        <taxon>Kineosporiaceae</taxon>
        <taxon>Kineococcus</taxon>
    </lineage>
</organism>
<dbReference type="InterPro" id="IPR007423">
    <property type="entry name" value="Sel_put"/>
</dbReference>
<name>A0ABV4H312_9ACTN</name>
<reference evidence="1 2" key="1">
    <citation type="submission" date="2024-07" db="EMBL/GenBank/DDBJ databases">
        <authorList>
            <person name="Thanompreechachai J."/>
            <person name="Duangmal K."/>
        </authorList>
    </citation>
    <scope>NUCLEOTIDE SEQUENCE [LARGE SCALE GENOMIC DNA]</scope>
    <source>
        <strain evidence="1 2">LSe6-4</strain>
    </source>
</reference>
<dbReference type="RefSeq" id="WP_370442183.1">
    <property type="nucleotide sequence ID" value="NZ_JBGFTU010000016.1"/>
</dbReference>
<protein>
    <submittedName>
        <fullName evidence="1">CstA-like transporter-associated (Seleno)protein</fullName>
    </submittedName>
</protein>
<keyword evidence="2" id="KW-1185">Reference proteome</keyword>
<gene>
    <name evidence="1" type="ORF">AB2L27_14475</name>
</gene>
<comment type="caution">
    <text evidence="1">The sequence shown here is derived from an EMBL/GenBank/DDBJ whole genome shotgun (WGS) entry which is preliminary data.</text>
</comment>
<evidence type="ECO:0000313" key="1">
    <source>
        <dbReference type="EMBL" id="MEZ0165962.1"/>
    </source>
</evidence>
<dbReference type="Pfam" id="PF04328">
    <property type="entry name" value="Sel_put"/>
    <property type="match status" value="1"/>
</dbReference>
<dbReference type="EMBL" id="JBGFTU010000016">
    <property type="protein sequence ID" value="MEZ0165962.1"/>
    <property type="molecule type" value="Genomic_DNA"/>
</dbReference>